<evidence type="ECO:0000313" key="7">
    <source>
        <dbReference type="EMBL" id="CEP13222.1"/>
    </source>
</evidence>
<feature type="signal peptide" evidence="5">
    <location>
        <begin position="1"/>
        <end position="19"/>
    </location>
</feature>
<dbReference type="Pfam" id="PF20842">
    <property type="entry name" value="Rax2_2"/>
    <property type="match status" value="1"/>
</dbReference>
<dbReference type="Pfam" id="PF00018">
    <property type="entry name" value="SH3_1"/>
    <property type="match status" value="1"/>
</dbReference>
<dbReference type="InterPro" id="IPR024982">
    <property type="entry name" value="Rax2-like_C"/>
</dbReference>
<dbReference type="STRING" id="35722.A0A0B7NCX5"/>
<dbReference type="PANTHER" id="PTHR31778">
    <property type="entry name" value="BUD SITE SELECTION PROTEIN RAX2"/>
    <property type="match status" value="1"/>
</dbReference>
<feature type="transmembrane region" description="Helical" evidence="4">
    <location>
        <begin position="1137"/>
        <end position="1163"/>
    </location>
</feature>
<dbReference type="EMBL" id="LN729408">
    <property type="protein sequence ID" value="CEP13222.1"/>
    <property type="molecule type" value="Genomic_DNA"/>
</dbReference>
<dbReference type="SMART" id="SM00326">
    <property type="entry name" value="SH3"/>
    <property type="match status" value="1"/>
</dbReference>
<keyword evidence="4" id="KW-0472">Membrane</keyword>
<keyword evidence="5" id="KW-0732">Signal</keyword>
<dbReference type="Pfam" id="PF20843">
    <property type="entry name" value="Rax2_3"/>
    <property type="match status" value="1"/>
</dbReference>
<dbReference type="InterPro" id="IPR001452">
    <property type="entry name" value="SH3_domain"/>
</dbReference>
<dbReference type="Pfam" id="PF12768">
    <property type="entry name" value="Rax2"/>
    <property type="match status" value="2"/>
</dbReference>
<feature type="region of interest" description="Disordered" evidence="3">
    <location>
        <begin position="1315"/>
        <end position="1341"/>
    </location>
</feature>
<accession>A0A0B7NCX5</accession>
<gene>
    <name evidence="7" type="primary">PARPA_07271.1 scaffold 26887</name>
</gene>
<keyword evidence="1 2" id="KW-0728">SH3 domain</keyword>
<dbReference type="InterPro" id="IPR048265">
    <property type="entry name" value="Rax2-like_third"/>
</dbReference>
<proteinExistence type="predicted"/>
<evidence type="ECO:0000256" key="2">
    <source>
        <dbReference type="PROSITE-ProRule" id="PRU00192"/>
    </source>
</evidence>
<dbReference type="Gene3D" id="2.30.30.40">
    <property type="entry name" value="SH3 Domains"/>
    <property type="match status" value="1"/>
</dbReference>
<dbReference type="OrthoDB" id="2503993at2759"/>
<feature type="compositionally biased region" description="Polar residues" evidence="3">
    <location>
        <begin position="1327"/>
        <end position="1341"/>
    </location>
</feature>
<sequence>MTAGLFYILLSAAIHICLASFVTHPNINFDPVEKLGISGSYNGISLYKDTKQPTQIPRETASIVSLSNDTLKLIASSNVNGVIYDACMLSNRLYIAGNFSTIKGQSVNNIASIDLKVNQLRPLKHGLDGPVHSLYCDTANQHLYVGGSFIAPIDVSMISYSDSLSEFGGSVAIWKNDQWQGLPWKGVNGPVYSILKPNKNSVLFAGRFDASTDGQPYHAPATQPVRLSSTGVTATNTASNSATPGSIVCADATNASPWILSDGVKGTWQVTFLKYSVNPVLIRISNSKLKDHQTNQFSIRSLGDASTYQLSYLDPDTNLTKTCSANCSLSSNTNVLYQDFRITNISLTSGIAIDIHSWYGVGGGLASVKVFQSEIFAYAVDPPDTDICASTTMSNSSTPLPKISAVGSWASSNTSVPYLLTQVSKADLSSPPSVTFYPNIGESGIYEVLLYMPGCATDNCVGRTDVDVTVSASPFEKANTTTMTPSSTLSQSIFTGYFVVSPSFTPSVRLELGKSTAFSGNATKTFAAHAVQFIKMPSVDALSSIIQYNISKPVINATSIPWGQLPDAVPSKSTIKSMALSIDGSVYIAGNFTGTDKSKAKYANIVKYDANTGQLQALRNEGVDGSVDALVCTDNELYVGGSFTKLAATNATNVEHLSNVARYDIQKGAWSALRGGVDGPVKAMNWIKDKQSILVSGEFTHLLKTSNEAYSNSTAGTASWSTEQQLWNTAADNPYLSGIVYSTITFKNFDYYIGSMKNVQRYHSNGISFISNDSIVSPFDAFYPGGSSNASIRAGVLYTKNSTPSKMAKRDVSAESTTTTNTAAIFGGEFTLPGNIRNVAIYDNGAWSGVQGADWQGTIHTMAVNNDLLYVGGSFTGSSSSNLAVFSLNNRTLSLGPQVKTLDGSPASVNVIRHISSHNSMVVGGSFASVGSMSCSSICSINTASLQWSTLGSGLNGQVSDVQLINGKLVAAGNISLNNSPLTIAQYDFDNSTWGPFGTADLPGPSSSLAYDSVNKQVYVSGQSSDSSYIRIWDGQRFVTPKQELGSGSSISGLSMLPVISSNASAQSVLLVSGFLNLGELGNVSAAFFDGNEWIPYLVTSDANGDVSSGLSSIFYMDPASFFASSLNAGGSMAQPLVIIVSIAISLGVVFLIVLLSMLYIYFKRKRDSKVNPQTNPSTYYGNPPRSPETILASLKAHNVDGEKYQEKDYNNEKSSHHLQPENQQLYNMSKSLSQERLYEQTLAPYNNNMAVAMTTARAAPLPPTAHPRPTAQNPNEYSPIFEKMTTAVNHHGSHNNGNNNNDNINSIVLPSPVALHDTGRSANPYGDSQRSSNNGSFYNNDYTTTLDKEKFEFRRFSPFNPFRSSEIGLAISGEEPIVAAGAAKTATTAINKSNNDNSRASPTSSERSLPHTITYSNIAPPETSTMTITPAPENVRWTNASTSSAAKSTAVVKPISFVRSSGGSSSLIDPVYGPGTAVIEKAEKVRWTNAPSSKNAVGTAVVIPAMPPMPSRSSEDDSSYNNTPASNVRWTNCNTEGAVGMATVETVISNEMYANYPIANPATINQPNFYNSFQSGEAFSSDPDIVRWTTAPPADNDKAVATIELVEPSESHSLQNASSYAPPPPPPPPQDKTKLGLSSIPPIPRFKSDSTLYAGTVMNADAFRLSDAGSLAPIDTARQDPETDDDSAVRWKTAKAGSPIETVHAAAPYFEPASAMVTRTSAHVASDDNSLDDYYMSVPSTPAKTSDKYKPVVNTAHSSSANAVTADDTKLSEAAVDSKFDTMDQGIPSRALDELRAFIDEEATETTQQQQQPLSPTNARSTVSPSGQNAIDGRAASKRMVEEYLTSKKTPNTEDSFKTRPKYQSDFRSVMQAAIENNTSSTVATEDRPHLYYAKFEFSAREDGELGFEKGDPIIVVDSSDDIWWVGYKADKTDGSFVEGVFPSNYVEMALKLR</sequence>
<dbReference type="Proteomes" id="UP000054107">
    <property type="component" value="Unassembled WGS sequence"/>
</dbReference>
<feature type="domain" description="SH3" evidence="6">
    <location>
        <begin position="1888"/>
        <end position="1953"/>
    </location>
</feature>
<evidence type="ECO:0000256" key="5">
    <source>
        <dbReference type="SAM" id="SignalP"/>
    </source>
</evidence>
<feature type="compositionally biased region" description="Pro residues" evidence="3">
    <location>
        <begin position="1622"/>
        <end position="1631"/>
    </location>
</feature>
<dbReference type="PANTHER" id="PTHR31778:SF2">
    <property type="entry name" value="BUD SITE SELECTION PROTEIN RAX2"/>
    <property type="match status" value="1"/>
</dbReference>
<dbReference type="GO" id="GO:1902929">
    <property type="term" value="C:plasma membrane of growing cell tip"/>
    <property type="evidence" value="ECO:0007669"/>
    <property type="project" value="TreeGrafter"/>
</dbReference>
<dbReference type="InterPro" id="IPR048266">
    <property type="entry name" value="Rax2-like_second"/>
</dbReference>
<evidence type="ECO:0000313" key="8">
    <source>
        <dbReference type="Proteomes" id="UP000054107"/>
    </source>
</evidence>
<feature type="compositionally biased region" description="Polar residues" evidence="3">
    <location>
        <begin position="1814"/>
        <end position="1830"/>
    </location>
</feature>
<feature type="region of interest" description="Disordered" evidence="3">
    <location>
        <begin position="1390"/>
        <end position="1426"/>
    </location>
</feature>
<dbReference type="SUPFAM" id="SSF50044">
    <property type="entry name" value="SH3-domain"/>
    <property type="match status" value="1"/>
</dbReference>
<dbReference type="InterPro" id="IPR011043">
    <property type="entry name" value="Gal_Oxase/kelch_b-propeller"/>
</dbReference>
<dbReference type="InterPro" id="IPR036028">
    <property type="entry name" value="SH3-like_dom_sf"/>
</dbReference>
<dbReference type="Gene3D" id="2.120.10.80">
    <property type="entry name" value="Kelch-type beta propeller"/>
    <property type="match status" value="2"/>
</dbReference>
<keyword evidence="8" id="KW-1185">Reference proteome</keyword>
<name>A0A0B7NCX5_9FUNG</name>
<dbReference type="SUPFAM" id="SSF50965">
    <property type="entry name" value="Galactose oxidase, central domain"/>
    <property type="match status" value="2"/>
</dbReference>
<feature type="region of interest" description="Disordered" evidence="3">
    <location>
        <begin position="1804"/>
        <end position="1837"/>
    </location>
</feature>
<feature type="compositionally biased region" description="Polar residues" evidence="3">
    <location>
        <begin position="1391"/>
        <end position="1426"/>
    </location>
</feature>
<organism evidence="7 8">
    <name type="scientific">Parasitella parasitica</name>
    <dbReference type="NCBI Taxonomy" id="35722"/>
    <lineage>
        <taxon>Eukaryota</taxon>
        <taxon>Fungi</taxon>
        <taxon>Fungi incertae sedis</taxon>
        <taxon>Mucoromycota</taxon>
        <taxon>Mucoromycotina</taxon>
        <taxon>Mucoromycetes</taxon>
        <taxon>Mucorales</taxon>
        <taxon>Mucorineae</taxon>
        <taxon>Mucoraceae</taxon>
        <taxon>Parasitella</taxon>
    </lineage>
</organism>
<feature type="chain" id="PRO_5002121278" description="SH3 domain-containing protein" evidence="5">
    <location>
        <begin position="20"/>
        <end position="1955"/>
    </location>
</feature>
<evidence type="ECO:0000256" key="1">
    <source>
        <dbReference type="ARBA" id="ARBA00022443"/>
    </source>
</evidence>
<evidence type="ECO:0000256" key="4">
    <source>
        <dbReference type="SAM" id="Phobius"/>
    </source>
</evidence>
<feature type="region of interest" description="Disordered" evidence="3">
    <location>
        <begin position="1610"/>
        <end position="1641"/>
    </location>
</feature>
<keyword evidence="4" id="KW-1133">Transmembrane helix</keyword>
<dbReference type="InterPro" id="IPR015915">
    <property type="entry name" value="Kelch-typ_b-propeller"/>
</dbReference>
<evidence type="ECO:0000256" key="3">
    <source>
        <dbReference type="SAM" id="MobiDB-lite"/>
    </source>
</evidence>
<protein>
    <recommendedName>
        <fullName evidence="6">SH3 domain-containing protein</fullName>
    </recommendedName>
</protein>
<evidence type="ECO:0000259" key="6">
    <source>
        <dbReference type="PROSITE" id="PS50002"/>
    </source>
</evidence>
<dbReference type="PROSITE" id="PS50002">
    <property type="entry name" value="SH3"/>
    <property type="match status" value="1"/>
</dbReference>
<keyword evidence="4" id="KW-0812">Transmembrane</keyword>
<reference evidence="7 8" key="1">
    <citation type="submission" date="2014-09" db="EMBL/GenBank/DDBJ databases">
        <authorList>
            <person name="Ellenberger Sabrina"/>
        </authorList>
    </citation>
    <scope>NUCLEOTIDE SEQUENCE [LARGE SCALE GENOMIC DNA]</scope>
    <source>
        <strain evidence="7 8">CBS 412.66</strain>
    </source>
</reference>